<evidence type="ECO:0000256" key="5">
    <source>
        <dbReference type="ARBA" id="ARBA00023211"/>
    </source>
</evidence>
<evidence type="ECO:0000313" key="10">
    <source>
        <dbReference type="Proteomes" id="UP000769157"/>
    </source>
</evidence>
<dbReference type="GO" id="GO:0046872">
    <property type="term" value="F:metal ion binding"/>
    <property type="evidence" value="ECO:0007669"/>
    <property type="project" value="UniProtKB-KW"/>
</dbReference>
<comment type="caution">
    <text evidence="9">The sequence shown here is derived from an EMBL/GenBank/DDBJ whole genome shotgun (WGS) entry which is preliminary data.</text>
</comment>
<organism evidence="9 10">
    <name type="scientific">Ogataea philodendri</name>
    <dbReference type="NCBI Taxonomy" id="1378263"/>
    <lineage>
        <taxon>Eukaryota</taxon>
        <taxon>Fungi</taxon>
        <taxon>Dikarya</taxon>
        <taxon>Ascomycota</taxon>
        <taxon>Saccharomycotina</taxon>
        <taxon>Pichiomycetes</taxon>
        <taxon>Pichiales</taxon>
        <taxon>Pichiaceae</taxon>
        <taxon>Ogataea</taxon>
    </lineage>
</organism>
<dbReference type="Pfam" id="PF01321">
    <property type="entry name" value="Creatinase_N"/>
    <property type="match status" value="1"/>
</dbReference>
<dbReference type="InterPro" id="IPR033740">
    <property type="entry name" value="Pept_M24B"/>
</dbReference>
<dbReference type="GeneID" id="70234197"/>
<proteinExistence type="inferred from homology"/>
<comment type="cofactor">
    <cofactor evidence="1">
        <name>Mn(2+)</name>
        <dbReference type="ChEBI" id="CHEBI:29035"/>
    </cofactor>
</comment>
<dbReference type="SUPFAM" id="SSF53092">
    <property type="entry name" value="Creatinase/prolidase N-terminal domain"/>
    <property type="match status" value="1"/>
</dbReference>
<dbReference type="PANTHER" id="PTHR43763:SF6">
    <property type="entry name" value="XAA-PRO AMINOPEPTIDASE 1"/>
    <property type="match status" value="1"/>
</dbReference>
<dbReference type="InterPro" id="IPR032416">
    <property type="entry name" value="Peptidase_M24_C"/>
</dbReference>
<evidence type="ECO:0000259" key="8">
    <source>
        <dbReference type="Pfam" id="PF16188"/>
    </source>
</evidence>
<dbReference type="EMBL" id="JAEUBE010000158">
    <property type="protein sequence ID" value="KAH3668476.1"/>
    <property type="molecule type" value="Genomic_DNA"/>
</dbReference>
<dbReference type="Gene3D" id="3.90.230.10">
    <property type="entry name" value="Creatinase/methionine aminopeptidase superfamily"/>
    <property type="match status" value="1"/>
</dbReference>
<accession>A0A9P8T743</accession>
<evidence type="ECO:0000256" key="1">
    <source>
        <dbReference type="ARBA" id="ARBA00001936"/>
    </source>
</evidence>
<gene>
    <name evidence="9" type="ORF">OGAPHI_002230</name>
</gene>
<dbReference type="FunFam" id="3.90.230.10:FF:000007">
    <property type="entry name" value="Xaa-Pro aminopeptidase P"/>
    <property type="match status" value="1"/>
</dbReference>
<dbReference type="Proteomes" id="UP000769157">
    <property type="component" value="Unassembled WGS sequence"/>
</dbReference>
<dbReference type="FunFam" id="3.40.350.10:FF:000003">
    <property type="entry name" value="Xaa-pro aminopeptidase P"/>
    <property type="match status" value="1"/>
</dbReference>
<feature type="domain" description="Peptidase M24" evidence="6">
    <location>
        <begin position="404"/>
        <end position="617"/>
    </location>
</feature>
<name>A0A9P8T743_9ASCO</name>
<evidence type="ECO:0000256" key="3">
    <source>
        <dbReference type="ARBA" id="ARBA00022723"/>
    </source>
</evidence>
<dbReference type="InterPro" id="IPR029149">
    <property type="entry name" value="Creatin/AminoP/Spt16_N"/>
</dbReference>
<feature type="domain" description="Peptidase M24 C-terminal" evidence="8">
    <location>
        <begin position="628"/>
        <end position="691"/>
    </location>
</feature>
<dbReference type="CDD" id="cd01085">
    <property type="entry name" value="APP"/>
    <property type="match status" value="1"/>
</dbReference>
<dbReference type="InterPro" id="IPR036005">
    <property type="entry name" value="Creatinase/aminopeptidase-like"/>
</dbReference>
<evidence type="ECO:0000259" key="7">
    <source>
        <dbReference type="Pfam" id="PF01321"/>
    </source>
</evidence>
<dbReference type="SUPFAM" id="SSF55920">
    <property type="entry name" value="Creatinase/aminopeptidase"/>
    <property type="match status" value="1"/>
</dbReference>
<keyword evidence="5" id="KW-0464">Manganese</keyword>
<dbReference type="OrthoDB" id="9995434at2759"/>
<dbReference type="Pfam" id="PF00557">
    <property type="entry name" value="Peptidase_M24"/>
    <property type="match status" value="1"/>
</dbReference>
<reference evidence="9" key="1">
    <citation type="journal article" date="2021" name="Open Biol.">
        <title>Shared evolutionary footprints suggest mitochondrial oxidative damage underlies multiple complex I losses in fungi.</title>
        <authorList>
            <person name="Schikora-Tamarit M.A."/>
            <person name="Marcet-Houben M."/>
            <person name="Nosek J."/>
            <person name="Gabaldon T."/>
        </authorList>
    </citation>
    <scope>NUCLEOTIDE SEQUENCE</scope>
    <source>
        <strain evidence="9">CBS6075</strain>
    </source>
</reference>
<dbReference type="Gene3D" id="3.40.350.10">
    <property type="entry name" value="Creatinase/prolidase N-terminal domain"/>
    <property type="match status" value="2"/>
</dbReference>
<dbReference type="GO" id="GO:0070006">
    <property type="term" value="F:metalloaminopeptidase activity"/>
    <property type="evidence" value="ECO:0007669"/>
    <property type="project" value="InterPro"/>
</dbReference>
<dbReference type="PANTHER" id="PTHR43763">
    <property type="entry name" value="XAA-PRO AMINOPEPTIDASE 1"/>
    <property type="match status" value="1"/>
</dbReference>
<evidence type="ECO:0000313" key="9">
    <source>
        <dbReference type="EMBL" id="KAH3668476.1"/>
    </source>
</evidence>
<keyword evidence="3" id="KW-0479">Metal-binding</keyword>
<keyword evidence="10" id="KW-1185">Reference proteome</keyword>
<comment type="similarity">
    <text evidence="2">Belongs to the peptidase M24B family.</text>
</comment>
<feature type="domain" description="Creatinase N-terminal" evidence="7">
    <location>
        <begin position="90"/>
        <end position="219"/>
    </location>
</feature>
<evidence type="ECO:0000256" key="2">
    <source>
        <dbReference type="ARBA" id="ARBA00008766"/>
    </source>
</evidence>
<dbReference type="Pfam" id="PF16188">
    <property type="entry name" value="Peptidase_M24_C"/>
    <property type="match status" value="1"/>
</dbReference>
<dbReference type="Pfam" id="PF16189">
    <property type="entry name" value="Creatinase_N_2"/>
    <property type="match status" value="1"/>
</dbReference>
<dbReference type="InterPro" id="IPR000994">
    <property type="entry name" value="Pept_M24"/>
</dbReference>
<dbReference type="InterPro" id="IPR050422">
    <property type="entry name" value="X-Pro_aminopeptidase_P"/>
</dbReference>
<dbReference type="AlphaFoldDB" id="A0A9P8T743"/>
<evidence type="ECO:0000259" key="6">
    <source>
        <dbReference type="Pfam" id="PF00557"/>
    </source>
</evidence>
<reference evidence="9" key="2">
    <citation type="submission" date="2021-01" db="EMBL/GenBank/DDBJ databases">
        <authorList>
            <person name="Schikora-Tamarit M.A."/>
        </authorList>
    </citation>
    <scope>NUCLEOTIDE SEQUENCE</scope>
    <source>
        <strain evidence="9">CBS6075</strain>
    </source>
</reference>
<evidence type="ECO:0000256" key="4">
    <source>
        <dbReference type="ARBA" id="ARBA00022801"/>
    </source>
</evidence>
<protein>
    <submittedName>
        <fullName evidence="9">Uncharacterized protein</fullName>
    </submittedName>
</protein>
<sequence>MTLRYTPIRLADSVDSLDDGGEIRLVDSRERRSGCFDGLRWFFGGSSKVALSETESKAGLMYRSLDAEKKSDNESMLKSQVSDTTNRLCILRNLMKQFKIGVYIVPSEDEHQSETTSPKDKRRGYISKFTGSAGIAVISLNNAALSTDGRYYLQAERQLDRNWTLLKQSDPKSIPWQFWCLQEAADTSFKTIAVDPRLISYDLGLYFKEKCHNANLEFLPLMTNLIDKTMELEHFVPDLPANDKIFEHEMRFAGEHANHKLARTQKFLKEAGAFALIASQLEEIAWLFNLRGNSIPFSPVFFSYAIVKLDGVELYLDRSKLTPKVTQYLDSIYNLTIYSYSQFWDNIPALKNTVSESRTVYLSNNSSYALYMNLSATFDIQHRSILTEFKGIKNATEIEGNRFAQLKDSVALIRLFAWMDGAFLPPRAQLDEIEVATKAAHYRSLMPNFKGLAYDAISSSGPNASVVHYVPTLDNFSVVDPDSIFLLDSGAQYLDGTTDITRTLHFSRPSYEEIEKYTLVLRGHLNVALLEFTAGTPSEYIDSLARKPLIEKGLNYSHGTGHGIDTFICVHAGPCGLSPVKTSYNYKPLEPGNFISDEPGYYRDNEYGVRIESDLLVVQRGEKDGVPVLGFDYFTLVPFCRNLIDLNLLEPDQIKWINEYYKRIQDSTIPFLEKLGDTRAIDWLLKETRPLQ</sequence>
<dbReference type="RefSeq" id="XP_046062890.1">
    <property type="nucleotide sequence ID" value="XM_046203078.1"/>
</dbReference>
<dbReference type="InterPro" id="IPR000587">
    <property type="entry name" value="Creatinase_N"/>
</dbReference>
<keyword evidence="4" id="KW-0378">Hydrolase</keyword>
<dbReference type="GO" id="GO:0005737">
    <property type="term" value="C:cytoplasm"/>
    <property type="evidence" value="ECO:0007669"/>
    <property type="project" value="UniProtKB-ARBA"/>
</dbReference>